<reference evidence="5" key="1">
    <citation type="submission" date="2021-01" db="EMBL/GenBank/DDBJ databases">
        <authorList>
            <person name="Corre E."/>
            <person name="Pelletier E."/>
            <person name="Niang G."/>
            <person name="Scheremetjew M."/>
            <person name="Finn R."/>
            <person name="Kale V."/>
            <person name="Holt S."/>
            <person name="Cochrane G."/>
            <person name="Meng A."/>
            <person name="Brown T."/>
            <person name="Cohen L."/>
        </authorList>
    </citation>
    <scope>NUCLEOTIDE SEQUENCE</scope>
    <source>
        <strain evidence="5">CCMP 2712</strain>
    </source>
</reference>
<evidence type="ECO:0000256" key="1">
    <source>
        <dbReference type="ARBA" id="ARBA00022884"/>
    </source>
</evidence>
<feature type="domain" description="K Homology" evidence="3">
    <location>
        <begin position="171"/>
        <end position="236"/>
    </location>
</feature>
<accession>A0A6U6C845</accession>
<dbReference type="AlphaFoldDB" id="A0A6U6C845"/>
<feature type="signal peptide" evidence="2">
    <location>
        <begin position="1"/>
        <end position="24"/>
    </location>
</feature>
<dbReference type="EMBL" id="HBKN01036849">
    <property type="protein sequence ID" value="CAE2323581.1"/>
    <property type="molecule type" value="Transcribed_RNA"/>
</dbReference>
<keyword evidence="1" id="KW-0694">RNA-binding</keyword>
<dbReference type="SUPFAM" id="SSF54791">
    <property type="entry name" value="Eukaryotic type KH-domain (KH-domain type I)"/>
    <property type="match status" value="1"/>
</dbReference>
<dbReference type="EMBL" id="HBKN01036844">
    <property type="protein sequence ID" value="CAE2323575.1"/>
    <property type="molecule type" value="Transcribed_RNA"/>
</dbReference>
<dbReference type="Gene3D" id="3.30.1370.10">
    <property type="entry name" value="K Homology domain, type 1"/>
    <property type="match status" value="1"/>
</dbReference>
<evidence type="ECO:0000313" key="4">
    <source>
        <dbReference type="EMBL" id="CAE2323575.1"/>
    </source>
</evidence>
<dbReference type="PANTHER" id="PTHR12826">
    <property type="entry name" value="RIBONUCLEASE Y"/>
    <property type="match status" value="1"/>
</dbReference>
<dbReference type="GO" id="GO:0005634">
    <property type="term" value="C:nucleus"/>
    <property type="evidence" value="ECO:0007669"/>
    <property type="project" value="TreeGrafter"/>
</dbReference>
<gene>
    <name evidence="4" type="ORF">GTHE00462_LOCUS28849</name>
    <name evidence="5" type="ORF">GTHE00462_LOCUS28852</name>
    <name evidence="6" type="ORF">GTHE00462_LOCUS28854</name>
</gene>
<dbReference type="PANTHER" id="PTHR12826:SF13">
    <property type="entry name" value="RNA-BINDING PROTEIN PNO1"/>
    <property type="match status" value="1"/>
</dbReference>
<organism evidence="5">
    <name type="scientific">Guillardia theta</name>
    <name type="common">Cryptophyte</name>
    <name type="synonym">Cryptomonas phi</name>
    <dbReference type="NCBI Taxonomy" id="55529"/>
    <lineage>
        <taxon>Eukaryota</taxon>
        <taxon>Cryptophyceae</taxon>
        <taxon>Pyrenomonadales</taxon>
        <taxon>Geminigeraceae</taxon>
        <taxon>Guillardia</taxon>
    </lineage>
</organism>
<dbReference type="InterPro" id="IPR004087">
    <property type="entry name" value="KH_dom"/>
</dbReference>
<evidence type="ECO:0000259" key="3">
    <source>
        <dbReference type="SMART" id="SM00322"/>
    </source>
</evidence>
<dbReference type="SMART" id="SM00322">
    <property type="entry name" value="KH"/>
    <property type="match status" value="1"/>
</dbReference>
<evidence type="ECO:0000313" key="5">
    <source>
        <dbReference type="EMBL" id="CAE2323579.1"/>
    </source>
</evidence>
<protein>
    <recommendedName>
        <fullName evidence="3">K Homology domain-containing protein</fullName>
    </recommendedName>
</protein>
<dbReference type="EMBL" id="HBKN01036847">
    <property type="protein sequence ID" value="CAE2323579.1"/>
    <property type="molecule type" value="Transcribed_RNA"/>
</dbReference>
<keyword evidence="2" id="KW-0732">Signal</keyword>
<dbReference type="InterPro" id="IPR036612">
    <property type="entry name" value="KH_dom_type_1_sf"/>
</dbReference>
<proteinExistence type="predicted"/>
<evidence type="ECO:0000313" key="6">
    <source>
        <dbReference type="EMBL" id="CAE2323581.1"/>
    </source>
</evidence>
<feature type="chain" id="PRO_5035585958" description="K Homology domain-containing protein" evidence="2">
    <location>
        <begin position="25"/>
        <end position="258"/>
    </location>
</feature>
<evidence type="ECO:0000256" key="2">
    <source>
        <dbReference type="SAM" id="SignalP"/>
    </source>
</evidence>
<dbReference type="InterPro" id="IPR055211">
    <property type="entry name" value="KH_PNO1_2nd"/>
</dbReference>
<dbReference type="GO" id="GO:0003723">
    <property type="term" value="F:RNA binding"/>
    <property type="evidence" value="ECO:0007669"/>
    <property type="project" value="UniProtKB-KW"/>
</dbReference>
<dbReference type="Pfam" id="PF22891">
    <property type="entry name" value="KH_PNO1_2nd"/>
    <property type="match status" value="1"/>
</dbReference>
<name>A0A6U6C845_GUITH</name>
<sequence>MQRAPLLCWILVLFLGSCLPDGTASTSARSRVMRLRGGGNSEDRSRRGLLSTAEIKAAERASIAKPAVINDEESGKMPRQTRAITVPPYRFPLLKRMWEDYARPIVQHLKLQIRLNLKRRVVEIRTCDFTTDASALTRAAEYTQAFMTGFSLQDATAMLRLDGLYMESFEITDIKRLKGDHLSRAIGRIAGTGGKTKELIEKSTRTRVVVADKKVHVMGSVDSIQHAKNVISDLVLGRPTARANKKLSAIATRYKREL</sequence>
<dbReference type="PROSITE" id="PS51257">
    <property type="entry name" value="PROKAR_LIPOPROTEIN"/>
    <property type="match status" value="1"/>
</dbReference>